<dbReference type="Proteomes" id="UP000299102">
    <property type="component" value="Unassembled WGS sequence"/>
</dbReference>
<evidence type="ECO:0000313" key="1">
    <source>
        <dbReference type="EMBL" id="GBP27543.1"/>
    </source>
</evidence>
<dbReference type="AlphaFoldDB" id="A0A4C1UM52"/>
<accession>A0A4C1UM52</accession>
<organism evidence="1 2">
    <name type="scientific">Eumeta variegata</name>
    <name type="common">Bagworm moth</name>
    <name type="synonym">Eumeta japonica</name>
    <dbReference type="NCBI Taxonomy" id="151549"/>
    <lineage>
        <taxon>Eukaryota</taxon>
        <taxon>Metazoa</taxon>
        <taxon>Ecdysozoa</taxon>
        <taxon>Arthropoda</taxon>
        <taxon>Hexapoda</taxon>
        <taxon>Insecta</taxon>
        <taxon>Pterygota</taxon>
        <taxon>Neoptera</taxon>
        <taxon>Endopterygota</taxon>
        <taxon>Lepidoptera</taxon>
        <taxon>Glossata</taxon>
        <taxon>Ditrysia</taxon>
        <taxon>Tineoidea</taxon>
        <taxon>Psychidae</taxon>
        <taxon>Oiketicinae</taxon>
        <taxon>Eumeta</taxon>
    </lineage>
</organism>
<protein>
    <submittedName>
        <fullName evidence="1">Uncharacterized protein</fullName>
    </submittedName>
</protein>
<keyword evidence="2" id="KW-1185">Reference proteome</keyword>
<evidence type="ECO:0000313" key="2">
    <source>
        <dbReference type="Proteomes" id="UP000299102"/>
    </source>
</evidence>
<proteinExistence type="predicted"/>
<comment type="caution">
    <text evidence="1">The sequence shown here is derived from an EMBL/GenBank/DDBJ whole genome shotgun (WGS) entry which is preliminary data.</text>
</comment>
<name>A0A4C1UM52_EUMVA</name>
<reference evidence="1 2" key="1">
    <citation type="journal article" date="2019" name="Commun. Biol.">
        <title>The bagworm genome reveals a unique fibroin gene that provides high tensile strength.</title>
        <authorList>
            <person name="Kono N."/>
            <person name="Nakamura H."/>
            <person name="Ohtoshi R."/>
            <person name="Tomita M."/>
            <person name="Numata K."/>
            <person name="Arakawa K."/>
        </authorList>
    </citation>
    <scope>NUCLEOTIDE SEQUENCE [LARGE SCALE GENOMIC DNA]</scope>
</reference>
<sequence>MRSLHMYGLFLKGKEKNDAREPQPNLRRCHVKNETHKARNYRDLQNSDCNARPLTGLLASVDPAPGFRASARRAHLAG</sequence>
<dbReference type="EMBL" id="BGZK01000195">
    <property type="protein sequence ID" value="GBP27543.1"/>
    <property type="molecule type" value="Genomic_DNA"/>
</dbReference>
<gene>
    <name evidence="1" type="ORF">EVAR_18736_1</name>
</gene>